<evidence type="ECO:0000256" key="7">
    <source>
        <dbReference type="ARBA" id="ARBA00026121"/>
    </source>
</evidence>
<dbReference type="GO" id="GO:0004467">
    <property type="term" value="F:long-chain fatty acid-CoA ligase activity"/>
    <property type="evidence" value="ECO:0007669"/>
    <property type="project" value="UniProtKB-EC"/>
</dbReference>
<sequence length="1429" mass="159686">MSKMKYLVEIEKAKESVEGKPSIGPVYRSVFAKDGFPKLDEGLESCWDIFRMSTEKYPGNSMLGRREIVDGKAGNYVWLTYKEVYDMVIKVGNSIRSCGIEKGRRCGIFGVNCTEWIMSMEACNAHGIYCVPLYDTLGAGAVDFIICHAEISIAFIEEKKIPEVLKTFPNTTKYLKTLVSFGKVAPDQKEEVEKFGLAIYSWDEFLQLGTNKQYDLPVVTKNDICTIMYTSGTTGDPKGVMISNEAILTLLSGMHRILECVNEEVKLDDVYVSYLPLAHIFDRVIEEYIINRGASIGFWRGDVKLLVEDLGELKPSLFCAVPRVLDRIYSGLNEKISSGSLLRRKLFNIAHSYKLNNLKKGYNLVEASPICDGLVFSKVKQGLGGNVRIILSGAAPLSTHVEAFMRVVSCAHVMQGYGLTETCAGTFVSLPNEIAMLGTVGPPVPNVDVCLKSVPEMGYDALSSTPRGEILIRGKTLFSGYYKREDLTKEVMVDGWFHTGDIGEWQPDGSMKIIDRKKNIFKLSQGEYIAVENLENIYGLVSDIDSIWVYGNSFEFFLVAVINPNKQAFEHWSAENGVVGDFASLCENPKAKEYIIGELTKIAKEKKLKGFEFIKAVHLDPVAFDIERDLVTPTFKKKRPQLLKYYQGVIDKMYKSAKSHNFDRGKLIHAYLIESGLQFDNVVRNSLISLYSKSGDWEKAKSIFEGMNDEKDLVSWSAMISCFANNNRKSEAILMFYEMLGSGHYPNEFCFTAVIRACCDTHNAWIGRVIFGSVIKTGYFESNLCVGCELIDLFTKGMGDVVSARKVFDQMPDRNAVAWTLMITRYAQCGLAVDAVELFLDMEVSEFIPDRFTLSSVISACAELESFRLGQQLHSRAIRSGLALDVCVGCSLVDMYAKCAVDGSVNESRKAFDRMPKHNVMSWTALITGYVQCGVQDQEAIKLFCDMKQGQVLPNHFTFSSVLKACANLSDSKVGEQVYAHVVKSGFASVNCVGNSLISMFARSGNMEDARKAFDILFEKNLISFNTMVDGYSKSLKSDEAFEMFHQIENTGIGVSAYTFASLLSGAASIGALSKGEQLHARLVKAGLESDLCIGNSLISMYSRCGNIEAALQIFSNMDVRNVISWTSMITGFAKHGYAGRALTMFQEMVKESIKPNEVTYVAVLSACSHVGMVAEGWEHFNSMRNVHNIVPRMEHYACMVDLLGRSGLLKEALDFIDLMPFKADALVWRTLLGACRVQGNMELGKLVAKHILNLDPHDPAAYILLSNLYASAGQWNDVLKIRKTMKERKLTKEAGCSWIELESHVHKFYVGDTSHPRANEIFSKLDQLACEIKDLGYVPNTDFVLHDVADEQKEQYLFQHSEKIALAFGLISTSDSRPIRIFKNLRVCGDCHNAMKFISIATKREIVVRDTNRFHHIKEGLCSCNDYW</sequence>
<dbReference type="GO" id="GO:0009451">
    <property type="term" value="P:RNA modification"/>
    <property type="evidence" value="ECO:0007669"/>
    <property type="project" value="UniProtKB-ARBA"/>
</dbReference>
<evidence type="ECO:0000256" key="4">
    <source>
        <dbReference type="ARBA" id="ARBA00022741"/>
    </source>
</evidence>
<dbReference type="InterPro" id="IPR032867">
    <property type="entry name" value="DYW_dom"/>
</dbReference>
<dbReference type="PANTHER" id="PTHR43272">
    <property type="entry name" value="LONG-CHAIN-FATTY-ACID--COA LIGASE"/>
    <property type="match status" value="1"/>
</dbReference>
<dbReference type="GO" id="GO:0005783">
    <property type="term" value="C:endoplasmic reticulum"/>
    <property type="evidence" value="ECO:0007669"/>
    <property type="project" value="TreeGrafter"/>
</dbReference>
<evidence type="ECO:0000256" key="5">
    <source>
        <dbReference type="ARBA" id="ARBA00022832"/>
    </source>
</evidence>
<dbReference type="FunFam" id="1.25.40.10:FF:000798">
    <property type="entry name" value="Pentatricopeptide repeat-containing protein At3g49170, chloroplastic"/>
    <property type="match status" value="1"/>
</dbReference>
<keyword evidence="13" id="KW-1185">Reference proteome</keyword>
<dbReference type="PROSITE" id="PS00455">
    <property type="entry name" value="AMP_BINDING"/>
    <property type="match status" value="1"/>
</dbReference>
<gene>
    <name evidence="12" type="ORF">FRX31_027611</name>
</gene>
<evidence type="ECO:0000256" key="6">
    <source>
        <dbReference type="ARBA" id="ARBA00022840"/>
    </source>
</evidence>
<dbReference type="FunFam" id="1.25.40.10:FF:000436">
    <property type="entry name" value="Pentatricopeptide repeat-containing protein At5g39350 family"/>
    <property type="match status" value="1"/>
</dbReference>
<dbReference type="EMBL" id="JABWDY010034297">
    <property type="protein sequence ID" value="KAF5182802.1"/>
    <property type="molecule type" value="Genomic_DNA"/>
</dbReference>
<dbReference type="GO" id="GO:0016020">
    <property type="term" value="C:membrane"/>
    <property type="evidence" value="ECO:0007669"/>
    <property type="project" value="TreeGrafter"/>
</dbReference>
<dbReference type="InterPro" id="IPR011990">
    <property type="entry name" value="TPR-like_helical_dom_sf"/>
</dbReference>
<protein>
    <recommendedName>
        <fullName evidence="7 9">Long-chain-fatty-acid--CoA ligase</fullName>
        <ecNumber evidence="7 9">6.2.1.3</ecNumber>
    </recommendedName>
</protein>
<feature type="repeat" description="PPR" evidence="8">
    <location>
        <begin position="1122"/>
        <end position="1156"/>
    </location>
</feature>
<comment type="catalytic activity">
    <reaction evidence="9">
        <text>a long-chain fatty acid + ATP + CoA = a long-chain fatty acyl-CoA + AMP + diphosphate</text>
        <dbReference type="Rhea" id="RHEA:15421"/>
        <dbReference type="ChEBI" id="CHEBI:30616"/>
        <dbReference type="ChEBI" id="CHEBI:33019"/>
        <dbReference type="ChEBI" id="CHEBI:57287"/>
        <dbReference type="ChEBI" id="CHEBI:57560"/>
        <dbReference type="ChEBI" id="CHEBI:83139"/>
        <dbReference type="ChEBI" id="CHEBI:456215"/>
        <dbReference type="EC" id="6.2.1.3"/>
    </reaction>
</comment>
<comment type="similarity">
    <text evidence="1 9">Belongs to the ATP-dependent AMP-binding enzyme family.</text>
</comment>
<evidence type="ECO:0000256" key="1">
    <source>
        <dbReference type="ARBA" id="ARBA00006432"/>
    </source>
</evidence>
<dbReference type="EC" id="6.2.1.3" evidence="7 9"/>
<dbReference type="Pfam" id="PF13041">
    <property type="entry name" value="PPR_2"/>
    <property type="match status" value="5"/>
</dbReference>
<organism evidence="12 13">
    <name type="scientific">Thalictrum thalictroides</name>
    <name type="common">Rue-anemone</name>
    <name type="synonym">Anemone thalictroides</name>
    <dbReference type="NCBI Taxonomy" id="46969"/>
    <lineage>
        <taxon>Eukaryota</taxon>
        <taxon>Viridiplantae</taxon>
        <taxon>Streptophyta</taxon>
        <taxon>Embryophyta</taxon>
        <taxon>Tracheophyta</taxon>
        <taxon>Spermatophyta</taxon>
        <taxon>Magnoliopsida</taxon>
        <taxon>Ranunculales</taxon>
        <taxon>Ranunculaceae</taxon>
        <taxon>Thalictroideae</taxon>
        <taxon>Thalictrum</taxon>
    </lineage>
</organism>
<dbReference type="InterPro" id="IPR020845">
    <property type="entry name" value="AMP-binding_CS"/>
</dbReference>
<dbReference type="FunFam" id="1.25.40.10:FF:000366">
    <property type="entry name" value="Pentatricopeptide (PPR) repeat-containing protein"/>
    <property type="match status" value="1"/>
</dbReference>
<dbReference type="Pfam" id="PF01535">
    <property type="entry name" value="PPR"/>
    <property type="match status" value="3"/>
</dbReference>
<feature type="domain" description="AMP-dependent synthetase/ligase" evidence="10">
    <location>
        <begin position="65"/>
        <end position="482"/>
    </location>
</feature>
<evidence type="ECO:0000313" key="13">
    <source>
        <dbReference type="Proteomes" id="UP000554482"/>
    </source>
</evidence>
<feature type="domain" description="DYW" evidence="11">
    <location>
        <begin position="1337"/>
        <end position="1429"/>
    </location>
</feature>
<dbReference type="Pfam" id="PF20431">
    <property type="entry name" value="E_motif"/>
    <property type="match status" value="1"/>
</dbReference>
<evidence type="ECO:0000313" key="12">
    <source>
        <dbReference type="EMBL" id="KAF5182802.1"/>
    </source>
</evidence>
<comment type="caution">
    <text evidence="12">The sequence shown here is derived from an EMBL/GenBank/DDBJ whole genome shotgun (WGS) entry which is preliminary data.</text>
</comment>
<evidence type="ECO:0000256" key="3">
    <source>
        <dbReference type="ARBA" id="ARBA00022737"/>
    </source>
</evidence>
<reference evidence="12 13" key="1">
    <citation type="submission" date="2020-06" db="EMBL/GenBank/DDBJ databases">
        <title>Transcriptomic and genomic resources for Thalictrum thalictroides and T. hernandezii: Facilitating candidate gene discovery in an emerging model plant lineage.</title>
        <authorList>
            <person name="Arias T."/>
            <person name="Riano-Pachon D.M."/>
            <person name="Di Stilio V.S."/>
        </authorList>
    </citation>
    <scope>NUCLEOTIDE SEQUENCE [LARGE SCALE GENOMIC DNA]</scope>
    <source>
        <strain evidence="13">cv. WT478/WT964</strain>
        <tissue evidence="12">Leaves</tissue>
    </source>
</reference>
<dbReference type="NCBIfam" id="TIGR00756">
    <property type="entry name" value="PPR"/>
    <property type="match status" value="4"/>
</dbReference>
<comment type="function">
    <text evidence="9">Catalyzes the conversion of long-chain fatty acids to their active form acyl-CoAs for both synthesis of cellular lipids, and degradation via beta-oxidation.</text>
</comment>
<dbReference type="InterPro" id="IPR046848">
    <property type="entry name" value="E_motif"/>
</dbReference>
<dbReference type="GO" id="GO:0005524">
    <property type="term" value="F:ATP binding"/>
    <property type="evidence" value="ECO:0007669"/>
    <property type="project" value="UniProtKB-KW"/>
</dbReference>
<dbReference type="OrthoDB" id="733157at2759"/>
<feature type="repeat" description="PPR" evidence="8">
    <location>
        <begin position="815"/>
        <end position="849"/>
    </location>
</feature>
<dbReference type="Gene3D" id="1.25.40.10">
    <property type="entry name" value="Tetratricopeptide repeat domain"/>
    <property type="match status" value="4"/>
</dbReference>
<dbReference type="CDD" id="cd05927">
    <property type="entry name" value="LC-FACS_euk"/>
    <property type="match status" value="1"/>
</dbReference>
<dbReference type="PROSITE" id="PS51375">
    <property type="entry name" value="PPR"/>
    <property type="match status" value="6"/>
</dbReference>
<name>A0A7J6VEP0_THATH</name>
<keyword evidence="2 9" id="KW-0436">Ligase</keyword>
<dbReference type="Pfam" id="PF00501">
    <property type="entry name" value="AMP-binding"/>
    <property type="match status" value="1"/>
</dbReference>
<dbReference type="SUPFAM" id="SSF56801">
    <property type="entry name" value="Acetyl-CoA synthetase-like"/>
    <property type="match status" value="1"/>
</dbReference>
<dbReference type="GO" id="GO:0008270">
    <property type="term" value="F:zinc ion binding"/>
    <property type="evidence" value="ECO:0007669"/>
    <property type="project" value="InterPro"/>
</dbReference>
<dbReference type="InterPro" id="IPR000873">
    <property type="entry name" value="AMP-dep_synth/lig_dom"/>
</dbReference>
<evidence type="ECO:0000259" key="11">
    <source>
        <dbReference type="Pfam" id="PF14432"/>
    </source>
</evidence>
<proteinExistence type="inferred from homology"/>
<keyword evidence="9" id="KW-0443">Lipid metabolism</keyword>
<dbReference type="InterPro" id="IPR042099">
    <property type="entry name" value="ANL_N_sf"/>
</dbReference>
<keyword evidence="5 9" id="KW-0276">Fatty acid metabolism</keyword>
<feature type="repeat" description="PPR" evidence="8">
    <location>
        <begin position="919"/>
        <end position="954"/>
    </location>
</feature>
<keyword evidence="3" id="KW-0677">Repeat</keyword>
<dbReference type="InterPro" id="IPR045311">
    <property type="entry name" value="LC-FACS_euk"/>
</dbReference>
<dbReference type="FunFam" id="1.25.40.10:FF:000381">
    <property type="entry name" value="Pentatricopeptide repeat-containing protein"/>
    <property type="match status" value="1"/>
</dbReference>
<keyword evidence="4 9" id="KW-0547">Nucleotide-binding</keyword>
<dbReference type="Gene3D" id="3.40.50.12780">
    <property type="entry name" value="N-terminal domain of ligase-like"/>
    <property type="match status" value="1"/>
</dbReference>
<dbReference type="Proteomes" id="UP000554482">
    <property type="component" value="Unassembled WGS sequence"/>
</dbReference>
<feature type="repeat" description="PPR" evidence="8">
    <location>
        <begin position="712"/>
        <end position="746"/>
    </location>
</feature>
<evidence type="ECO:0000256" key="2">
    <source>
        <dbReference type="ARBA" id="ARBA00022598"/>
    </source>
</evidence>
<evidence type="ECO:0000259" key="10">
    <source>
        <dbReference type="Pfam" id="PF00501"/>
    </source>
</evidence>
<dbReference type="Pfam" id="PF14432">
    <property type="entry name" value="DYW_deaminase"/>
    <property type="match status" value="1"/>
</dbReference>
<dbReference type="FunFam" id="1.25.40.10:FF:000285">
    <property type="entry name" value="Pentatricopeptide repeat-containing protein, chloroplastic"/>
    <property type="match status" value="1"/>
</dbReference>
<evidence type="ECO:0000256" key="8">
    <source>
        <dbReference type="PROSITE-ProRule" id="PRU00708"/>
    </source>
</evidence>
<dbReference type="InterPro" id="IPR002885">
    <property type="entry name" value="PPR_rpt"/>
</dbReference>
<dbReference type="PANTHER" id="PTHR43272:SF3">
    <property type="entry name" value="LONG CHAIN ACYL-COA SYNTHETASE 4"/>
    <property type="match status" value="1"/>
</dbReference>
<feature type="repeat" description="PPR" evidence="8">
    <location>
        <begin position="1021"/>
        <end position="1055"/>
    </location>
</feature>
<evidence type="ECO:0000256" key="9">
    <source>
        <dbReference type="RuleBase" id="RU369030"/>
    </source>
</evidence>
<keyword evidence="6 9" id="KW-0067">ATP-binding</keyword>
<accession>A0A7J6VEP0</accession>
<feature type="repeat" description="PPR" evidence="8">
    <location>
        <begin position="680"/>
        <end position="710"/>
    </location>
</feature>